<keyword evidence="1" id="KW-0418">Kinase</keyword>
<keyword evidence="1" id="KW-0723">Serine/threonine-protein kinase</keyword>
<sequence length="173" mass="18298">MPEHRPRPAPLMSALSAPGELVVARTTVPTVPTVPTARTLYCCTGATTDHAGDVRRTVRAWTTALGLARDLTDDLVLAVYEALTNVVDHAYRGRPAGPMTLLSEFADAAVTTTVSDRGRWRSEGSAPEEHRGRGLPLIRALAATVDIDARSSGTTVHLQHPVSPAPGPPPAAR</sequence>
<dbReference type="PANTHER" id="PTHR35526">
    <property type="entry name" value="ANTI-SIGMA-F FACTOR RSBW-RELATED"/>
    <property type="match status" value="1"/>
</dbReference>
<name>A0ABP9EH13_9PSEU</name>
<feature type="region of interest" description="Disordered" evidence="2">
    <location>
        <begin position="116"/>
        <end position="135"/>
    </location>
</feature>
<dbReference type="Proteomes" id="UP001500457">
    <property type="component" value="Unassembled WGS sequence"/>
</dbReference>
<evidence type="ECO:0000259" key="3">
    <source>
        <dbReference type="Pfam" id="PF13581"/>
    </source>
</evidence>
<feature type="compositionally biased region" description="Pro residues" evidence="2">
    <location>
        <begin position="163"/>
        <end position="173"/>
    </location>
</feature>
<evidence type="ECO:0000313" key="4">
    <source>
        <dbReference type="EMBL" id="GAA4872268.1"/>
    </source>
</evidence>
<keyword evidence="1" id="KW-0808">Transferase</keyword>
<evidence type="ECO:0000256" key="2">
    <source>
        <dbReference type="SAM" id="MobiDB-lite"/>
    </source>
</evidence>
<feature type="compositionally biased region" description="Basic and acidic residues" evidence="2">
    <location>
        <begin position="116"/>
        <end position="132"/>
    </location>
</feature>
<dbReference type="InterPro" id="IPR050267">
    <property type="entry name" value="Anti-sigma-factor_SerPK"/>
</dbReference>
<dbReference type="InterPro" id="IPR036890">
    <property type="entry name" value="HATPase_C_sf"/>
</dbReference>
<dbReference type="CDD" id="cd16936">
    <property type="entry name" value="HATPase_RsbW-like"/>
    <property type="match status" value="1"/>
</dbReference>
<reference evidence="5" key="1">
    <citation type="journal article" date="2019" name="Int. J. Syst. Evol. Microbiol.">
        <title>The Global Catalogue of Microorganisms (GCM) 10K type strain sequencing project: providing services to taxonomists for standard genome sequencing and annotation.</title>
        <authorList>
            <consortium name="The Broad Institute Genomics Platform"/>
            <consortium name="The Broad Institute Genome Sequencing Center for Infectious Disease"/>
            <person name="Wu L."/>
            <person name="Ma J."/>
        </authorList>
    </citation>
    <scope>NUCLEOTIDE SEQUENCE [LARGE SCALE GENOMIC DNA]</scope>
    <source>
        <strain evidence="5">JCM 17983</strain>
    </source>
</reference>
<comment type="caution">
    <text evidence="4">The sequence shown here is derived from an EMBL/GenBank/DDBJ whole genome shotgun (WGS) entry which is preliminary data.</text>
</comment>
<dbReference type="PANTHER" id="PTHR35526:SF3">
    <property type="entry name" value="ANTI-SIGMA-F FACTOR RSBW"/>
    <property type="match status" value="1"/>
</dbReference>
<dbReference type="SUPFAM" id="SSF55874">
    <property type="entry name" value="ATPase domain of HSP90 chaperone/DNA topoisomerase II/histidine kinase"/>
    <property type="match status" value="1"/>
</dbReference>
<feature type="region of interest" description="Disordered" evidence="2">
    <location>
        <begin position="152"/>
        <end position="173"/>
    </location>
</feature>
<keyword evidence="5" id="KW-1185">Reference proteome</keyword>
<dbReference type="InterPro" id="IPR003594">
    <property type="entry name" value="HATPase_dom"/>
</dbReference>
<organism evidence="4 5">
    <name type="scientific">Actinomycetospora straminea</name>
    <dbReference type="NCBI Taxonomy" id="663607"/>
    <lineage>
        <taxon>Bacteria</taxon>
        <taxon>Bacillati</taxon>
        <taxon>Actinomycetota</taxon>
        <taxon>Actinomycetes</taxon>
        <taxon>Pseudonocardiales</taxon>
        <taxon>Pseudonocardiaceae</taxon>
        <taxon>Actinomycetospora</taxon>
    </lineage>
</organism>
<feature type="domain" description="Histidine kinase/HSP90-like ATPase" evidence="3">
    <location>
        <begin position="46"/>
        <end position="159"/>
    </location>
</feature>
<gene>
    <name evidence="4" type="ORF">GCM10023203_22440</name>
</gene>
<protein>
    <recommendedName>
        <fullName evidence="3">Histidine kinase/HSP90-like ATPase domain-containing protein</fullName>
    </recommendedName>
</protein>
<dbReference type="EMBL" id="BAABHQ010000004">
    <property type="protein sequence ID" value="GAA4872268.1"/>
    <property type="molecule type" value="Genomic_DNA"/>
</dbReference>
<proteinExistence type="predicted"/>
<dbReference type="Gene3D" id="3.30.565.10">
    <property type="entry name" value="Histidine kinase-like ATPase, C-terminal domain"/>
    <property type="match status" value="1"/>
</dbReference>
<evidence type="ECO:0000313" key="5">
    <source>
        <dbReference type="Proteomes" id="UP001500457"/>
    </source>
</evidence>
<accession>A0ABP9EH13</accession>
<dbReference type="Pfam" id="PF13581">
    <property type="entry name" value="HATPase_c_2"/>
    <property type="match status" value="1"/>
</dbReference>
<evidence type="ECO:0000256" key="1">
    <source>
        <dbReference type="ARBA" id="ARBA00022527"/>
    </source>
</evidence>